<evidence type="ECO:0000259" key="4">
    <source>
        <dbReference type="Pfam" id="PF00149"/>
    </source>
</evidence>
<gene>
    <name evidence="5" type="ORF">ENG14_02225</name>
</gene>
<dbReference type="GO" id="GO:0046872">
    <property type="term" value="F:metal ion binding"/>
    <property type="evidence" value="ECO:0007669"/>
    <property type="project" value="UniProtKB-KW"/>
</dbReference>
<feature type="domain" description="Calcineurin-like phosphoesterase" evidence="4">
    <location>
        <begin position="245"/>
        <end position="407"/>
    </location>
</feature>
<dbReference type="AlphaFoldDB" id="A0A7C1AY07"/>
<accession>A0A7C1AY07</accession>
<evidence type="ECO:0000256" key="2">
    <source>
        <dbReference type="ARBA" id="ARBA00022801"/>
    </source>
</evidence>
<dbReference type="InterPro" id="IPR004843">
    <property type="entry name" value="Calcineurin-like_PHP"/>
</dbReference>
<dbReference type="Proteomes" id="UP000886355">
    <property type="component" value="Unassembled WGS sequence"/>
</dbReference>
<organism evidence="5">
    <name type="scientific">Thermodesulforhabdus norvegica</name>
    <dbReference type="NCBI Taxonomy" id="39841"/>
    <lineage>
        <taxon>Bacteria</taxon>
        <taxon>Pseudomonadati</taxon>
        <taxon>Thermodesulfobacteriota</taxon>
        <taxon>Syntrophobacteria</taxon>
        <taxon>Syntrophobacterales</taxon>
        <taxon>Thermodesulforhabdaceae</taxon>
        <taxon>Thermodesulforhabdus</taxon>
    </lineage>
</organism>
<evidence type="ECO:0000313" key="5">
    <source>
        <dbReference type="EMBL" id="HDL89702.1"/>
    </source>
</evidence>
<protein>
    <submittedName>
        <fullName evidence="5">CDP-archaeol synthase</fullName>
    </submittedName>
</protein>
<dbReference type="SUPFAM" id="SSF56300">
    <property type="entry name" value="Metallo-dependent phosphatases"/>
    <property type="match status" value="1"/>
</dbReference>
<comment type="caution">
    <text evidence="5">The sequence shown here is derived from an EMBL/GenBank/DDBJ whole genome shotgun (WGS) entry which is preliminary data.</text>
</comment>
<name>A0A7C1AY07_9BACT</name>
<keyword evidence="3" id="KW-0812">Transmembrane</keyword>
<dbReference type="InterPro" id="IPR029052">
    <property type="entry name" value="Metallo-depent_PP-like"/>
</dbReference>
<keyword evidence="2" id="KW-0378">Hydrolase</keyword>
<keyword evidence="3" id="KW-0472">Membrane</keyword>
<dbReference type="PANTHER" id="PTHR31302:SF31">
    <property type="entry name" value="PHOSPHODIESTERASE YAEI"/>
    <property type="match status" value="1"/>
</dbReference>
<feature type="transmembrane region" description="Helical" evidence="3">
    <location>
        <begin position="6"/>
        <end position="28"/>
    </location>
</feature>
<dbReference type="GO" id="GO:0009245">
    <property type="term" value="P:lipid A biosynthetic process"/>
    <property type="evidence" value="ECO:0007669"/>
    <property type="project" value="TreeGrafter"/>
</dbReference>
<evidence type="ECO:0000256" key="1">
    <source>
        <dbReference type="ARBA" id="ARBA00022723"/>
    </source>
</evidence>
<feature type="transmembrane region" description="Helical" evidence="3">
    <location>
        <begin position="134"/>
        <end position="153"/>
    </location>
</feature>
<reference evidence="5" key="1">
    <citation type="journal article" date="2020" name="mSystems">
        <title>Genome- and Community-Level Interaction Insights into Carbon Utilization and Element Cycling Functions of Hydrothermarchaeota in Hydrothermal Sediment.</title>
        <authorList>
            <person name="Zhou Z."/>
            <person name="Liu Y."/>
            <person name="Xu W."/>
            <person name="Pan J."/>
            <person name="Luo Z.H."/>
            <person name="Li M."/>
        </authorList>
    </citation>
    <scope>NUCLEOTIDE SEQUENCE [LARGE SCALE GENOMIC DNA]</scope>
    <source>
        <strain evidence="5">HyVt-19</strain>
    </source>
</reference>
<dbReference type="GO" id="GO:0008758">
    <property type="term" value="F:UDP-2,3-diacylglucosamine hydrolase activity"/>
    <property type="evidence" value="ECO:0007669"/>
    <property type="project" value="TreeGrafter"/>
</dbReference>
<dbReference type="InterPro" id="IPR032690">
    <property type="entry name" value="CarS"/>
</dbReference>
<proteinExistence type="predicted"/>
<dbReference type="InterPro" id="IPR051158">
    <property type="entry name" value="Metallophosphoesterase_sf"/>
</dbReference>
<evidence type="ECO:0000256" key="3">
    <source>
        <dbReference type="SAM" id="Phobius"/>
    </source>
</evidence>
<dbReference type="Pfam" id="PF00149">
    <property type="entry name" value="Metallophos"/>
    <property type="match status" value="1"/>
</dbReference>
<keyword evidence="3" id="KW-1133">Transmembrane helix</keyword>
<dbReference type="Pfam" id="PF01864">
    <property type="entry name" value="CarS-like"/>
    <property type="match status" value="1"/>
</dbReference>
<sequence length="475" mass="53689">MKNLIATLNIVVFLWLINFIPPFLAVLLNNRWDTPLDKHRTFPDGKPWLGNHKTIRGVIGALCGAAVSAPMFSFSTIEGTIMGSLAMFGDLITSFFKRRLNLPSGTVVFGIDQFFESFLPLLYWKHLEQMSWKWLICATVFFIAGAYQGSIFFKKTILNPPSPKYPRPLTPRTRLREWKSCQPYHNAFSRLLNFEDAIYYHLVLYGILRVTGLYEIGIRNALVIKERVVEVWFPHLPADFDGYEILFMSDLHIDAHEALSSRLAEVLRKTTPADLVVLGGDYRFDTVGTPWEALSRMVKLAPVLKSRSKNGVLAVLGNHDCIEMAFELEAHGIIFLINDHSIISRGASKIAIAGIDDPHYYKCHDIAKAIQGIPKGTFTILVSHSPEVYREAARMGIDLYICGHTHAGQIQIPRIGPVFTHSRTGRRFAHGLWKYDNMVGYTSSGVGSSSIFTRFGASPEIVRIRLRRKDHLRTP</sequence>
<dbReference type="Gene3D" id="3.60.21.10">
    <property type="match status" value="1"/>
</dbReference>
<keyword evidence="1" id="KW-0479">Metal-binding</keyword>
<dbReference type="EMBL" id="DQZW01000106">
    <property type="protein sequence ID" value="HDL89702.1"/>
    <property type="molecule type" value="Genomic_DNA"/>
</dbReference>
<dbReference type="PANTHER" id="PTHR31302">
    <property type="entry name" value="TRANSMEMBRANE PROTEIN WITH METALLOPHOSPHOESTERASE DOMAIN-RELATED"/>
    <property type="match status" value="1"/>
</dbReference>
<dbReference type="GO" id="GO:0016020">
    <property type="term" value="C:membrane"/>
    <property type="evidence" value="ECO:0007669"/>
    <property type="project" value="GOC"/>
</dbReference>